<keyword evidence="4 6" id="KW-0805">Transcription regulation</keyword>
<dbReference type="SUPFAM" id="SSF54814">
    <property type="entry name" value="Prokaryotic type KH domain (KH-domain type II)"/>
    <property type="match status" value="2"/>
</dbReference>
<evidence type="ECO:0000256" key="1">
    <source>
        <dbReference type="ARBA" id="ARBA00022472"/>
    </source>
</evidence>
<dbReference type="InterPro" id="IPR004044">
    <property type="entry name" value="KH_dom_type_2"/>
</dbReference>
<feature type="domain" description="NusA-like second KH" evidence="8">
    <location>
        <begin position="77"/>
        <end position="137"/>
    </location>
</feature>
<dbReference type="GO" id="GO:0003746">
    <property type="term" value="F:translation elongation factor activity"/>
    <property type="evidence" value="ECO:0007669"/>
    <property type="project" value="UniProtKB-KW"/>
</dbReference>
<dbReference type="InterPro" id="IPR030842">
    <property type="entry name" value="TF_NusA_bacterial"/>
</dbReference>
<dbReference type="GO" id="GO:0005829">
    <property type="term" value="C:cytosol"/>
    <property type="evidence" value="ECO:0007669"/>
    <property type="project" value="TreeGrafter"/>
</dbReference>
<keyword evidence="1 6" id="KW-0806">Transcription termination</keyword>
<dbReference type="PANTHER" id="PTHR22648">
    <property type="entry name" value="TRANSCRIPTION TERMINATION FACTOR NUSA"/>
    <property type="match status" value="1"/>
</dbReference>
<dbReference type="AlphaFoldDB" id="A0A147JU58"/>
<evidence type="ECO:0000256" key="3">
    <source>
        <dbReference type="ARBA" id="ARBA00022884"/>
    </source>
</evidence>
<keyword evidence="5 6" id="KW-0804">Transcription</keyword>
<dbReference type="EMBL" id="LQMQ01000049">
    <property type="protein sequence ID" value="KUO40047.1"/>
    <property type="molecule type" value="Genomic_DNA"/>
</dbReference>
<evidence type="ECO:0000256" key="4">
    <source>
        <dbReference type="ARBA" id="ARBA00023015"/>
    </source>
</evidence>
<dbReference type="PANTHER" id="PTHR22648:SF0">
    <property type="entry name" value="TRANSCRIPTION TERMINATION_ANTITERMINATION PROTEIN NUSA"/>
    <property type="match status" value="1"/>
</dbReference>
<dbReference type="InterPro" id="IPR009019">
    <property type="entry name" value="KH_sf_prok-type"/>
</dbReference>
<protein>
    <recommendedName>
        <fullName evidence="6">Probable transcription termination protein NusA</fullName>
    </recommendedName>
</protein>
<dbReference type="NCBIfam" id="TIGR01952">
    <property type="entry name" value="nusA_arch"/>
    <property type="match status" value="1"/>
</dbReference>
<dbReference type="STRING" id="1776334.APZ16_05330"/>
<sequence length="142" mass="15460">MTIKFTAEEMRYIASFEGLTGARVRDCIINDFGGSVTFVVDKGEFGMAVGRGGDKVRRARRVIGRGIEIVEYSDDPVEFVKNALLPARVQSAKIVEKGGKKIAVVTVELQDKGLAVGRGGKKIQMAKKLAERHHGISDIILT</sequence>
<comment type="similarity">
    <text evidence="6">Belongs to the NusA family.</text>
</comment>
<keyword evidence="9" id="KW-0648">Protein biosynthesis</keyword>
<reference evidence="9 10" key="1">
    <citation type="journal article" date="2016" name="Nat. Microbiol.">
        <title>Genomic inference of the metabolism of cosmopolitan subsurface Archaea, Hadesarchaea.</title>
        <authorList>
            <person name="Baker B.J."/>
            <person name="Saw J.H."/>
            <person name="Lind A.E."/>
            <person name="Lazar C.S."/>
            <person name="Hinrichs K.-U."/>
            <person name="Teske A.P."/>
            <person name="Ettema T.J."/>
        </authorList>
    </citation>
    <scope>NUCLEOTIDE SEQUENCE [LARGE SCALE GENOMIC DNA]</scope>
</reference>
<keyword evidence="3" id="KW-0694">RNA-binding</keyword>
<dbReference type="GO" id="GO:0031564">
    <property type="term" value="P:transcription antitermination"/>
    <property type="evidence" value="ECO:0007669"/>
    <property type="project" value="InterPro"/>
</dbReference>
<keyword evidence="9" id="KW-0251">Elongation factor</keyword>
<dbReference type="Proteomes" id="UP000074294">
    <property type="component" value="Unassembled WGS sequence"/>
</dbReference>
<dbReference type="CDD" id="cd22531">
    <property type="entry name" value="KH-II_NusA_arch_rpt2"/>
    <property type="match status" value="1"/>
</dbReference>
<comment type="caution">
    <text evidence="9">The sequence shown here is derived from an EMBL/GenBank/DDBJ whole genome shotgun (WGS) entry which is preliminary data.</text>
</comment>
<gene>
    <name evidence="6" type="primary">nusA</name>
    <name evidence="9" type="ORF">APZ16_05330</name>
</gene>
<comment type="subcellular location">
    <subcellularLocation>
        <location evidence="6">Cytoplasm</location>
    </subcellularLocation>
</comment>
<evidence type="ECO:0000256" key="2">
    <source>
        <dbReference type="ARBA" id="ARBA00022490"/>
    </source>
</evidence>
<keyword evidence="2 6" id="KW-0963">Cytoplasm</keyword>
<evidence type="ECO:0000256" key="5">
    <source>
        <dbReference type="ARBA" id="ARBA00023163"/>
    </source>
</evidence>
<evidence type="ECO:0000313" key="9">
    <source>
        <dbReference type="EMBL" id="KUO40047.1"/>
    </source>
</evidence>
<dbReference type="InterPro" id="IPR010212">
    <property type="entry name" value="NusA_arc"/>
</dbReference>
<proteinExistence type="inferred from homology"/>
<evidence type="ECO:0000313" key="10">
    <source>
        <dbReference type="Proteomes" id="UP000074294"/>
    </source>
</evidence>
<dbReference type="GO" id="GO:0003723">
    <property type="term" value="F:RNA binding"/>
    <property type="evidence" value="ECO:0007669"/>
    <property type="project" value="UniProtKB-KW"/>
</dbReference>
<dbReference type="Gene3D" id="3.30.300.20">
    <property type="match status" value="2"/>
</dbReference>
<organism evidence="9 10">
    <name type="scientific">Hadarchaeum yellowstonense</name>
    <dbReference type="NCBI Taxonomy" id="1776334"/>
    <lineage>
        <taxon>Archaea</taxon>
        <taxon>Methanobacteriati</taxon>
        <taxon>Candidatus Hadarchaeota</taxon>
        <taxon>Candidatus Hadarchaeia</taxon>
        <taxon>Candidatus Hadarchaeales</taxon>
        <taxon>Candidatus Hadarchaeaceae</taxon>
        <taxon>Candidatus Hadarchaeum</taxon>
    </lineage>
</organism>
<dbReference type="InterPro" id="IPR058582">
    <property type="entry name" value="KH_NusA_2nd"/>
</dbReference>
<evidence type="ECO:0000259" key="8">
    <source>
        <dbReference type="Pfam" id="PF26594"/>
    </source>
</evidence>
<dbReference type="Pfam" id="PF07650">
    <property type="entry name" value="KH_2"/>
    <property type="match status" value="1"/>
</dbReference>
<feature type="domain" description="KH type-2" evidence="7">
    <location>
        <begin position="14"/>
        <end position="74"/>
    </location>
</feature>
<accession>A0A147JU58</accession>
<evidence type="ECO:0000259" key="7">
    <source>
        <dbReference type="Pfam" id="PF07650"/>
    </source>
</evidence>
<dbReference type="GO" id="GO:0006353">
    <property type="term" value="P:DNA-templated transcription termination"/>
    <property type="evidence" value="ECO:0007669"/>
    <property type="project" value="UniProtKB-UniRule"/>
</dbReference>
<dbReference type="Pfam" id="PF26594">
    <property type="entry name" value="KH_NusA_2nd"/>
    <property type="match status" value="1"/>
</dbReference>
<dbReference type="HAMAP" id="MF_00945_A">
    <property type="entry name" value="NusA_A"/>
    <property type="match status" value="1"/>
</dbReference>
<dbReference type="InterPro" id="IPR015946">
    <property type="entry name" value="KH_dom-like_a/b"/>
</dbReference>
<comment type="function">
    <text evidence="6">Participates in transcription termination.</text>
</comment>
<evidence type="ECO:0000256" key="6">
    <source>
        <dbReference type="HAMAP-Rule" id="MF_00945"/>
    </source>
</evidence>
<name>A0A147JU58_HADYE</name>